<accession>A0A5M6ICB8</accession>
<dbReference type="Proteomes" id="UP000324065">
    <property type="component" value="Unassembled WGS sequence"/>
</dbReference>
<keyword evidence="2" id="KW-1185">Reference proteome</keyword>
<evidence type="ECO:0000313" key="2">
    <source>
        <dbReference type="Proteomes" id="UP000324065"/>
    </source>
</evidence>
<gene>
    <name evidence="1" type="ORF">F1188_09130</name>
</gene>
<dbReference type="AlphaFoldDB" id="A0A5M6ICB8"/>
<protein>
    <submittedName>
        <fullName evidence="1">Uncharacterized protein</fullName>
    </submittedName>
</protein>
<dbReference type="RefSeq" id="WP_150062102.1">
    <property type="nucleotide sequence ID" value="NZ_JACHII010000004.1"/>
</dbReference>
<sequence length="76" mass="8239">MSKKTDVIHELGTRIGELLFEAVRLQAVARRNGDTESSEKIAAFIAGVSAAESACLRTDESCGAFLMSRLDETRAH</sequence>
<dbReference type="OrthoDB" id="7364211at2"/>
<comment type="caution">
    <text evidence="1">The sequence shown here is derived from an EMBL/GenBank/DDBJ whole genome shotgun (WGS) entry which is preliminary data.</text>
</comment>
<proteinExistence type="predicted"/>
<dbReference type="EMBL" id="VWPJ01000007">
    <property type="protein sequence ID" value="KAA5605772.1"/>
    <property type="molecule type" value="Genomic_DNA"/>
</dbReference>
<evidence type="ECO:0000313" key="1">
    <source>
        <dbReference type="EMBL" id="KAA5605772.1"/>
    </source>
</evidence>
<reference evidence="1 2" key="1">
    <citation type="submission" date="2019-09" db="EMBL/GenBank/DDBJ databases">
        <title>Genome sequence of Roseospira marina, one of the more divergent members of the non-sulfur purple photosynthetic bacterial family, the Rhodospirillaceae.</title>
        <authorList>
            <person name="Meyer T."/>
            <person name="Kyndt J."/>
        </authorList>
    </citation>
    <scope>NUCLEOTIDE SEQUENCE [LARGE SCALE GENOMIC DNA]</scope>
    <source>
        <strain evidence="1 2">DSM 15113</strain>
    </source>
</reference>
<name>A0A5M6ICB8_9PROT</name>
<organism evidence="1 2">
    <name type="scientific">Roseospira marina</name>
    <dbReference type="NCBI Taxonomy" id="140057"/>
    <lineage>
        <taxon>Bacteria</taxon>
        <taxon>Pseudomonadati</taxon>
        <taxon>Pseudomonadota</taxon>
        <taxon>Alphaproteobacteria</taxon>
        <taxon>Rhodospirillales</taxon>
        <taxon>Rhodospirillaceae</taxon>
        <taxon>Roseospira</taxon>
    </lineage>
</organism>